<dbReference type="GO" id="GO:0004497">
    <property type="term" value="F:monooxygenase activity"/>
    <property type="evidence" value="ECO:0007669"/>
    <property type="project" value="UniProtKB-KW"/>
</dbReference>
<dbReference type="InterPro" id="IPR002401">
    <property type="entry name" value="Cyt_P450_E_grp-I"/>
</dbReference>
<reference evidence="8" key="1">
    <citation type="submission" date="2021-06" db="EMBL/GenBank/DDBJ databases">
        <authorList>
            <person name="Kallberg Y."/>
            <person name="Tangrot J."/>
            <person name="Rosling A."/>
        </authorList>
    </citation>
    <scope>NUCLEOTIDE SEQUENCE</scope>
    <source>
        <strain evidence="8">MT106</strain>
    </source>
</reference>
<dbReference type="PROSITE" id="PS00086">
    <property type="entry name" value="CYTOCHROME_P450"/>
    <property type="match status" value="1"/>
</dbReference>
<dbReference type="GO" id="GO:0005506">
    <property type="term" value="F:iron ion binding"/>
    <property type="evidence" value="ECO:0007669"/>
    <property type="project" value="InterPro"/>
</dbReference>
<comment type="cofactor">
    <cofactor evidence="1 5">
        <name>heme</name>
        <dbReference type="ChEBI" id="CHEBI:30413"/>
    </cofactor>
</comment>
<sequence length="337" mass="39173">MACWSKLIVANFVFKTIIGTSPSFESSPNQIEEIIDRIDDFMEMMNYFCLIPRWIRYHLPWFKTRTAKYLNSKKQLDVILDEIIEQRIKAINNWAPDKALDADLLTLLLLVRDSIEKFPQEILRPFDRHEIQHFLIEIFLAGIDSTSSTICSIIYFVCKNPHVKKLLVEEIEKIFGPNLEQPVTTQSLNKLVYCEAVIKETNRSIPFVPITSRYSESPDELGGFHWPAGTNIGINIHGIHMNTLHWTDPHSFKPERFISADGNELVPETKNTFLMFGRGVRACMGRKLSMIIVKTFMVLIFTKYEVELLNEGQDLKIKYNGTNKCEEFFIHLKPRIR</sequence>
<feature type="signal peptide" evidence="7">
    <location>
        <begin position="1"/>
        <end position="19"/>
    </location>
</feature>
<organism evidence="8 9">
    <name type="scientific">Ambispora gerdemannii</name>
    <dbReference type="NCBI Taxonomy" id="144530"/>
    <lineage>
        <taxon>Eukaryota</taxon>
        <taxon>Fungi</taxon>
        <taxon>Fungi incertae sedis</taxon>
        <taxon>Mucoromycota</taxon>
        <taxon>Glomeromycotina</taxon>
        <taxon>Glomeromycetes</taxon>
        <taxon>Archaeosporales</taxon>
        <taxon>Ambisporaceae</taxon>
        <taxon>Ambispora</taxon>
    </lineage>
</organism>
<proteinExistence type="inferred from homology"/>
<dbReference type="AlphaFoldDB" id="A0A9N8ZMX0"/>
<evidence type="ECO:0000256" key="6">
    <source>
        <dbReference type="RuleBase" id="RU000461"/>
    </source>
</evidence>
<dbReference type="EMBL" id="CAJVPL010000474">
    <property type="protein sequence ID" value="CAG8501259.1"/>
    <property type="molecule type" value="Genomic_DNA"/>
</dbReference>
<dbReference type="PRINTS" id="PR00385">
    <property type="entry name" value="P450"/>
</dbReference>
<keyword evidence="6" id="KW-0560">Oxidoreductase</keyword>
<evidence type="ECO:0000256" key="5">
    <source>
        <dbReference type="PIRSR" id="PIRSR602401-1"/>
    </source>
</evidence>
<evidence type="ECO:0000256" key="3">
    <source>
        <dbReference type="ARBA" id="ARBA00022723"/>
    </source>
</evidence>
<dbReference type="PRINTS" id="PR00463">
    <property type="entry name" value="EP450I"/>
</dbReference>
<feature type="chain" id="PRO_5040515515" evidence="7">
    <location>
        <begin position="20"/>
        <end position="337"/>
    </location>
</feature>
<keyword evidence="5 6" id="KW-0349">Heme</keyword>
<keyword evidence="3 5" id="KW-0479">Metal-binding</keyword>
<protein>
    <submittedName>
        <fullName evidence="8">7797_t:CDS:1</fullName>
    </submittedName>
</protein>
<dbReference type="GO" id="GO:0016705">
    <property type="term" value="F:oxidoreductase activity, acting on paired donors, with incorporation or reduction of molecular oxygen"/>
    <property type="evidence" value="ECO:0007669"/>
    <property type="project" value="InterPro"/>
</dbReference>
<accession>A0A9N8ZMX0</accession>
<gene>
    <name evidence="8" type="ORF">AGERDE_LOCUS4259</name>
</gene>
<keyword evidence="7" id="KW-0732">Signal</keyword>
<dbReference type="InterPro" id="IPR017972">
    <property type="entry name" value="Cyt_P450_CS"/>
</dbReference>
<dbReference type="PANTHER" id="PTHR24305:SF166">
    <property type="entry name" value="CYTOCHROME P450 12A4, MITOCHONDRIAL-RELATED"/>
    <property type="match status" value="1"/>
</dbReference>
<dbReference type="Proteomes" id="UP000789831">
    <property type="component" value="Unassembled WGS sequence"/>
</dbReference>
<dbReference type="Gene3D" id="1.10.630.10">
    <property type="entry name" value="Cytochrome P450"/>
    <property type="match status" value="1"/>
</dbReference>
<dbReference type="InterPro" id="IPR036396">
    <property type="entry name" value="Cyt_P450_sf"/>
</dbReference>
<comment type="caution">
    <text evidence="8">The sequence shown here is derived from an EMBL/GenBank/DDBJ whole genome shotgun (WGS) entry which is preliminary data.</text>
</comment>
<keyword evidence="6" id="KW-0503">Monooxygenase</keyword>
<dbReference type="GO" id="GO:0020037">
    <property type="term" value="F:heme binding"/>
    <property type="evidence" value="ECO:0007669"/>
    <property type="project" value="InterPro"/>
</dbReference>
<dbReference type="InterPro" id="IPR001128">
    <property type="entry name" value="Cyt_P450"/>
</dbReference>
<evidence type="ECO:0000313" key="9">
    <source>
        <dbReference type="Proteomes" id="UP000789831"/>
    </source>
</evidence>
<dbReference type="Pfam" id="PF00067">
    <property type="entry name" value="p450"/>
    <property type="match status" value="1"/>
</dbReference>
<dbReference type="SUPFAM" id="SSF48264">
    <property type="entry name" value="Cytochrome P450"/>
    <property type="match status" value="1"/>
</dbReference>
<keyword evidence="4 5" id="KW-0408">Iron</keyword>
<evidence type="ECO:0000256" key="2">
    <source>
        <dbReference type="ARBA" id="ARBA00010617"/>
    </source>
</evidence>
<feature type="binding site" description="axial binding residue" evidence="5">
    <location>
        <position position="283"/>
    </location>
    <ligand>
        <name>heme</name>
        <dbReference type="ChEBI" id="CHEBI:30413"/>
    </ligand>
    <ligandPart>
        <name>Fe</name>
        <dbReference type="ChEBI" id="CHEBI:18248"/>
    </ligandPart>
</feature>
<dbReference type="OrthoDB" id="1470350at2759"/>
<keyword evidence="9" id="KW-1185">Reference proteome</keyword>
<name>A0A9N8ZMX0_9GLOM</name>
<evidence type="ECO:0000256" key="1">
    <source>
        <dbReference type="ARBA" id="ARBA00001971"/>
    </source>
</evidence>
<evidence type="ECO:0000256" key="7">
    <source>
        <dbReference type="SAM" id="SignalP"/>
    </source>
</evidence>
<evidence type="ECO:0000256" key="4">
    <source>
        <dbReference type="ARBA" id="ARBA00023004"/>
    </source>
</evidence>
<evidence type="ECO:0000313" key="8">
    <source>
        <dbReference type="EMBL" id="CAG8501259.1"/>
    </source>
</evidence>
<dbReference type="PANTHER" id="PTHR24305">
    <property type="entry name" value="CYTOCHROME P450"/>
    <property type="match status" value="1"/>
</dbReference>
<comment type="similarity">
    <text evidence="2 6">Belongs to the cytochrome P450 family.</text>
</comment>
<dbReference type="InterPro" id="IPR050121">
    <property type="entry name" value="Cytochrome_P450_monoxygenase"/>
</dbReference>